<dbReference type="Proteomes" id="UP000245533">
    <property type="component" value="Unassembled WGS sequence"/>
</dbReference>
<dbReference type="InterPro" id="IPR003593">
    <property type="entry name" value="AAA+_ATPase"/>
</dbReference>
<dbReference type="InterPro" id="IPR003959">
    <property type="entry name" value="ATPase_AAA_core"/>
</dbReference>
<organism evidence="2 3">
    <name type="scientific">Rhodohalobacter mucosus</name>
    <dbReference type="NCBI Taxonomy" id="2079485"/>
    <lineage>
        <taxon>Bacteria</taxon>
        <taxon>Pseudomonadati</taxon>
        <taxon>Balneolota</taxon>
        <taxon>Balneolia</taxon>
        <taxon>Balneolales</taxon>
        <taxon>Balneolaceae</taxon>
        <taxon>Rhodohalobacter</taxon>
    </lineage>
</organism>
<feature type="domain" description="AAA+ ATPase" evidence="1">
    <location>
        <begin position="45"/>
        <end position="351"/>
    </location>
</feature>
<evidence type="ECO:0000313" key="2">
    <source>
        <dbReference type="EMBL" id="PWN05453.1"/>
    </source>
</evidence>
<dbReference type="SUPFAM" id="SSF52540">
    <property type="entry name" value="P-loop containing nucleoside triphosphate hydrolases"/>
    <property type="match status" value="1"/>
</dbReference>
<evidence type="ECO:0000259" key="1">
    <source>
        <dbReference type="SMART" id="SM00382"/>
    </source>
</evidence>
<dbReference type="RefSeq" id="WP_109648008.1">
    <property type="nucleotide sequence ID" value="NZ_QGGB01000010.1"/>
</dbReference>
<dbReference type="PANTHER" id="PTHR43581">
    <property type="entry name" value="ATP/GTP PHOSPHATASE"/>
    <property type="match status" value="1"/>
</dbReference>
<dbReference type="SMART" id="SM00382">
    <property type="entry name" value="AAA"/>
    <property type="match status" value="1"/>
</dbReference>
<dbReference type="AlphaFoldDB" id="A0A316TLJ2"/>
<protein>
    <recommendedName>
        <fullName evidence="1">AAA+ ATPase domain-containing protein</fullName>
    </recommendedName>
</protein>
<comment type="caution">
    <text evidence="2">The sequence shown here is derived from an EMBL/GenBank/DDBJ whole genome shotgun (WGS) entry which is preliminary data.</text>
</comment>
<keyword evidence="3" id="KW-1185">Reference proteome</keyword>
<dbReference type="InterPro" id="IPR051396">
    <property type="entry name" value="Bact_Antivir_Def_Nuclease"/>
</dbReference>
<dbReference type="GO" id="GO:0005524">
    <property type="term" value="F:ATP binding"/>
    <property type="evidence" value="ECO:0007669"/>
    <property type="project" value="InterPro"/>
</dbReference>
<name>A0A316TLJ2_9BACT</name>
<dbReference type="EMBL" id="QGGB01000010">
    <property type="protein sequence ID" value="PWN05453.1"/>
    <property type="molecule type" value="Genomic_DNA"/>
</dbReference>
<proteinExistence type="predicted"/>
<dbReference type="Pfam" id="PF13304">
    <property type="entry name" value="AAA_21"/>
    <property type="match status" value="1"/>
</dbReference>
<dbReference type="InterPro" id="IPR027417">
    <property type="entry name" value="P-loop_NTPase"/>
</dbReference>
<sequence>MNLELSDLLQSLNAINANHQLKNYIDLIQFPFYRNLELNSRINFDFPFTVFVGPNGSGKSSTLHALYGAPEGQTPYDFWFDTAVDPIKYYSDEKKRHSFFYSYKDQNGANLEVVKARIRRSGNPNYWETSRPLKWAGMRPIPDDEDRERNPPIKKNVIYLDFRSELSAFDKYFYFREPTHLKSRNKQEYLRRKSKQLQKVFLGTTQIVHGPHQSWQNKTLKNLTEEEIKAISFILGREYVSGKIVEHKFFTDWGFSVKFKTNLASYSEAFAGSGEVAIVKLITEINEAPNYSLILLDEPEVSLHPGAQHRLKLYLLDQIKRKKHQIILSTHSPTLIEDLPKEAIKVFYQNLSSGRFKIDQDRTYKEAFYHLELPNPEKYEIIVEDVLSKKILEAVIQSLGHGAVSTIEVKFFPGGSSIIKTDFLKVYSQNDNTTRFIVLDGDEKKVDRHVNPDSLTDAEKTEEILSELIKSQTGIKISFHPNSYDEGGQVEGKIDLMLRYLKYYNECVYYLPAQQPEEIIWNRDYAESILGVRDDKEEVWDEVESEENFKSKFYILKKALFDTDEKIDNLYSMFIKQWVNKKDDNFESIVNLINRIRNH</sequence>
<dbReference type="PANTHER" id="PTHR43581:SF4">
    <property type="entry name" value="ATP_GTP PHOSPHATASE"/>
    <property type="match status" value="1"/>
</dbReference>
<dbReference type="OrthoDB" id="9792800at2"/>
<accession>A0A316TLJ2</accession>
<reference evidence="2 3" key="1">
    <citation type="submission" date="2018-05" db="EMBL/GenBank/DDBJ databases">
        <title>Rhodohalobacter halophilus gen. nov., sp. nov., a moderately halophilic member of the family Balneolaceae.</title>
        <authorList>
            <person name="Liu Z.-W."/>
        </authorList>
    </citation>
    <scope>NUCLEOTIDE SEQUENCE [LARGE SCALE GENOMIC DNA]</scope>
    <source>
        <strain evidence="2 3">8A47</strain>
    </source>
</reference>
<dbReference type="Gene3D" id="3.40.50.300">
    <property type="entry name" value="P-loop containing nucleotide triphosphate hydrolases"/>
    <property type="match status" value="1"/>
</dbReference>
<evidence type="ECO:0000313" key="3">
    <source>
        <dbReference type="Proteomes" id="UP000245533"/>
    </source>
</evidence>
<gene>
    <name evidence="2" type="ORF">DDZ15_15425</name>
</gene>
<dbReference type="GO" id="GO:0016887">
    <property type="term" value="F:ATP hydrolysis activity"/>
    <property type="evidence" value="ECO:0007669"/>
    <property type="project" value="InterPro"/>
</dbReference>